<feature type="compositionally biased region" description="Basic and acidic residues" evidence="1">
    <location>
        <begin position="354"/>
        <end position="367"/>
    </location>
</feature>
<reference evidence="2 3" key="1">
    <citation type="submission" date="2015-08" db="EMBL/GenBank/DDBJ databases">
        <title>Next Generation Sequencing and Analysis of the Genome of Puccinia sorghi L Schw, the Causal Agent of Maize Common Rust.</title>
        <authorList>
            <person name="Rochi L."/>
            <person name="Burguener G."/>
            <person name="Darino M."/>
            <person name="Turjanski A."/>
            <person name="Kreff E."/>
            <person name="Dieguez M.J."/>
            <person name="Sacco F."/>
        </authorList>
    </citation>
    <scope>NUCLEOTIDE SEQUENCE [LARGE SCALE GENOMIC DNA]</scope>
    <source>
        <strain evidence="2 3">RO10H11247</strain>
    </source>
</reference>
<evidence type="ECO:0000313" key="3">
    <source>
        <dbReference type="Proteomes" id="UP000037035"/>
    </source>
</evidence>
<protein>
    <submittedName>
        <fullName evidence="2">Uncharacterized protein</fullName>
    </submittedName>
</protein>
<dbReference type="Proteomes" id="UP000037035">
    <property type="component" value="Unassembled WGS sequence"/>
</dbReference>
<dbReference type="EMBL" id="LAVV01007871">
    <property type="protein sequence ID" value="KNZ54493.1"/>
    <property type="molecule type" value="Genomic_DNA"/>
</dbReference>
<evidence type="ECO:0000313" key="2">
    <source>
        <dbReference type="EMBL" id="KNZ54493.1"/>
    </source>
</evidence>
<dbReference type="VEuPathDB" id="FungiDB:VP01_2932g5"/>
<dbReference type="AlphaFoldDB" id="A0A0L6V130"/>
<dbReference type="OrthoDB" id="3253623at2759"/>
<keyword evidence="3" id="KW-1185">Reference proteome</keyword>
<gene>
    <name evidence="2" type="ORF">VP01_2932g5</name>
</gene>
<sequence>MPPRENWNSQALTSTVPGKNNVSQTPGVIPQLAVFPSKDGKIFHIQIMILTHFVDGVKCLLCMILMSKLPISDTCIILKRFLNLYHLPNFPSKCNYHKTPARSRPCDTQLFTMKNLFAISQALMIYCLICSFFTQKLVPWLKWFLNIPHIESAIEDWRGEVLNSPDTVTVDIQQGSAWKTLSWNHDGEALNQLDLVFSLCIDWFNPQGNKLAGKQNLVVVILMNCMNLPPTMQSQIHGRTADPRHTIHSLNAQMEYLKLGQPRSGVEVQQTSQNLLSSKTLTAHDNIVQQNGALQHVALGMMHNCMEDVLMHCFRERWGFQTLSFKEKWRRGGNQGPSPKQARLETQAEDETEKDNTSSDSHSDDLTESRSDWQLILNYRDELLPGSFGQCGAANCCQVHSKPSWEVTRWKTKGITVVCSFCICYYSHHLGDVHGSNQECQGPFKSMMDNVKHTVAYLMHAYHQCTSNPTTTHREISSIL</sequence>
<comment type="caution">
    <text evidence="2">The sequence shown here is derived from an EMBL/GenBank/DDBJ whole genome shotgun (WGS) entry which is preliminary data.</text>
</comment>
<feature type="region of interest" description="Disordered" evidence="1">
    <location>
        <begin position="329"/>
        <end position="367"/>
    </location>
</feature>
<accession>A0A0L6V130</accession>
<proteinExistence type="predicted"/>
<name>A0A0L6V130_9BASI</name>
<organism evidence="2 3">
    <name type="scientific">Puccinia sorghi</name>
    <dbReference type="NCBI Taxonomy" id="27349"/>
    <lineage>
        <taxon>Eukaryota</taxon>
        <taxon>Fungi</taxon>
        <taxon>Dikarya</taxon>
        <taxon>Basidiomycota</taxon>
        <taxon>Pucciniomycotina</taxon>
        <taxon>Pucciniomycetes</taxon>
        <taxon>Pucciniales</taxon>
        <taxon>Pucciniaceae</taxon>
        <taxon>Puccinia</taxon>
    </lineage>
</organism>
<evidence type="ECO:0000256" key="1">
    <source>
        <dbReference type="SAM" id="MobiDB-lite"/>
    </source>
</evidence>